<sequence>MKADISFKDDDLAHKTIPLRWWKAHHRTYPTRAILAQEYLGAPGSSCAVGRLFSAASDVCSTSRGSLLPATMSHIVSSLMWRRKEVPLSNEFEEAGKALEALSLKKNR</sequence>
<keyword evidence="3" id="KW-1185">Reference proteome</keyword>
<reference evidence="3" key="1">
    <citation type="submission" date="2014-03" db="EMBL/GenBank/DDBJ databases">
        <title>The Genome Sequence of Puccinia striiformis f. sp. tritici PST-78.</title>
        <authorList>
            <consortium name="The Broad Institute Genome Sequencing Platform"/>
            <person name="Cuomo C."/>
            <person name="Hulbert S."/>
            <person name="Chen X."/>
            <person name="Walker B."/>
            <person name="Young S.K."/>
            <person name="Zeng Q."/>
            <person name="Gargeya S."/>
            <person name="Fitzgerald M."/>
            <person name="Haas B."/>
            <person name="Abouelleil A."/>
            <person name="Alvarado L."/>
            <person name="Arachchi H.M."/>
            <person name="Berlin A.M."/>
            <person name="Chapman S.B."/>
            <person name="Goldberg J."/>
            <person name="Griggs A."/>
            <person name="Gujja S."/>
            <person name="Hansen M."/>
            <person name="Howarth C."/>
            <person name="Imamovic A."/>
            <person name="Larimer J."/>
            <person name="McCowan C."/>
            <person name="Montmayeur A."/>
            <person name="Murphy C."/>
            <person name="Neiman D."/>
            <person name="Pearson M."/>
            <person name="Priest M."/>
            <person name="Roberts A."/>
            <person name="Saif S."/>
            <person name="Shea T."/>
            <person name="Sisk P."/>
            <person name="Sykes S."/>
            <person name="Wortman J."/>
            <person name="Nusbaum C."/>
            <person name="Birren B."/>
        </authorList>
    </citation>
    <scope>NUCLEOTIDE SEQUENCE [LARGE SCALE GENOMIC DNA]</scope>
    <source>
        <strain evidence="3">race PST-78</strain>
    </source>
</reference>
<dbReference type="Pfam" id="PF05699">
    <property type="entry name" value="Dimer_Tnp_hAT"/>
    <property type="match status" value="1"/>
</dbReference>
<evidence type="ECO:0000313" key="2">
    <source>
        <dbReference type="EMBL" id="KNE91146.1"/>
    </source>
</evidence>
<dbReference type="InterPro" id="IPR012337">
    <property type="entry name" value="RNaseH-like_sf"/>
</dbReference>
<comment type="caution">
    <text evidence="2">The sequence shown here is derived from an EMBL/GenBank/DDBJ whole genome shotgun (WGS) entry which is preliminary data.</text>
</comment>
<dbReference type="InterPro" id="IPR008906">
    <property type="entry name" value="HATC_C_dom"/>
</dbReference>
<feature type="domain" description="HAT C-terminal dimerisation" evidence="1">
    <location>
        <begin position="16"/>
        <end position="77"/>
    </location>
</feature>
<evidence type="ECO:0000259" key="1">
    <source>
        <dbReference type="Pfam" id="PF05699"/>
    </source>
</evidence>
<dbReference type="SUPFAM" id="SSF53098">
    <property type="entry name" value="Ribonuclease H-like"/>
    <property type="match status" value="1"/>
</dbReference>
<dbReference type="AlphaFoldDB" id="A0A0L0UW37"/>
<protein>
    <recommendedName>
        <fullName evidence="1">HAT C-terminal dimerisation domain-containing protein</fullName>
    </recommendedName>
</protein>
<proteinExistence type="predicted"/>
<gene>
    <name evidence="2" type="ORF">PSTG_15401</name>
</gene>
<organism evidence="2 3">
    <name type="scientific">Puccinia striiformis f. sp. tritici PST-78</name>
    <dbReference type="NCBI Taxonomy" id="1165861"/>
    <lineage>
        <taxon>Eukaryota</taxon>
        <taxon>Fungi</taxon>
        <taxon>Dikarya</taxon>
        <taxon>Basidiomycota</taxon>
        <taxon>Pucciniomycotina</taxon>
        <taxon>Pucciniomycetes</taxon>
        <taxon>Pucciniales</taxon>
        <taxon>Pucciniaceae</taxon>
        <taxon>Puccinia</taxon>
    </lineage>
</organism>
<evidence type="ECO:0000313" key="3">
    <source>
        <dbReference type="Proteomes" id="UP000054564"/>
    </source>
</evidence>
<accession>A0A0L0UW37</accession>
<name>A0A0L0UW37_9BASI</name>
<dbReference type="EMBL" id="AJIL01000217">
    <property type="protein sequence ID" value="KNE91146.1"/>
    <property type="molecule type" value="Genomic_DNA"/>
</dbReference>
<dbReference type="Proteomes" id="UP000054564">
    <property type="component" value="Unassembled WGS sequence"/>
</dbReference>
<dbReference type="OrthoDB" id="3264316at2759"/>
<dbReference type="GO" id="GO:0046983">
    <property type="term" value="F:protein dimerization activity"/>
    <property type="evidence" value="ECO:0007669"/>
    <property type="project" value="InterPro"/>
</dbReference>